<feature type="transmembrane region" description="Helical" evidence="7">
    <location>
        <begin position="128"/>
        <end position="149"/>
    </location>
</feature>
<organism evidence="9 10">
    <name type="scientific">Novosphingobium colocasiae</name>
    <dbReference type="NCBI Taxonomy" id="1256513"/>
    <lineage>
        <taxon>Bacteria</taxon>
        <taxon>Pseudomonadati</taxon>
        <taxon>Pseudomonadota</taxon>
        <taxon>Alphaproteobacteria</taxon>
        <taxon>Sphingomonadales</taxon>
        <taxon>Sphingomonadaceae</taxon>
        <taxon>Novosphingobium</taxon>
    </lineage>
</organism>
<feature type="transmembrane region" description="Helical" evidence="7">
    <location>
        <begin position="161"/>
        <end position="178"/>
    </location>
</feature>
<evidence type="ECO:0000259" key="8">
    <source>
        <dbReference type="Pfam" id="PF03458"/>
    </source>
</evidence>
<comment type="similarity">
    <text evidence="2">Belongs to the UPF0126 family.</text>
</comment>
<reference evidence="9" key="1">
    <citation type="journal article" date="2014" name="Int. J. Syst. Evol. Microbiol.">
        <title>Complete genome sequence of Corynebacterium casei LMG S-19264T (=DSM 44701T), isolated from a smear-ripened cheese.</title>
        <authorList>
            <consortium name="US DOE Joint Genome Institute (JGI-PGF)"/>
            <person name="Walter F."/>
            <person name="Albersmeier A."/>
            <person name="Kalinowski J."/>
            <person name="Ruckert C."/>
        </authorList>
    </citation>
    <scope>NUCLEOTIDE SEQUENCE</scope>
    <source>
        <strain evidence="9">KCTC 32255</strain>
    </source>
</reference>
<evidence type="ECO:0000256" key="7">
    <source>
        <dbReference type="SAM" id="Phobius"/>
    </source>
</evidence>
<dbReference type="RefSeq" id="WP_189620320.1">
    <property type="nucleotide sequence ID" value="NZ_BMZA01000003.1"/>
</dbReference>
<evidence type="ECO:0000313" key="9">
    <source>
        <dbReference type="EMBL" id="GGY99417.1"/>
    </source>
</evidence>
<keyword evidence="5 7" id="KW-1133">Transmembrane helix</keyword>
<dbReference type="GO" id="GO:0005886">
    <property type="term" value="C:plasma membrane"/>
    <property type="evidence" value="ECO:0007669"/>
    <property type="project" value="UniProtKB-SubCell"/>
</dbReference>
<evidence type="ECO:0000256" key="3">
    <source>
        <dbReference type="ARBA" id="ARBA00022475"/>
    </source>
</evidence>
<keyword evidence="6 7" id="KW-0472">Membrane</keyword>
<name>A0A918PDQ0_9SPHN</name>
<comment type="caution">
    <text evidence="9">The sequence shown here is derived from an EMBL/GenBank/DDBJ whole genome shotgun (WGS) entry which is preliminary data.</text>
</comment>
<dbReference type="InterPro" id="IPR005115">
    <property type="entry name" value="Gly_transporter"/>
</dbReference>
<dbReference type="Proteomes" id="UP000648075">
    <property type="component" value="Unassembled WGS sequence"/>
</dbReference>
<sequence length="213" mass="22014">MLPPLTPDLPLHALGEVLRALNLLGLALFAVSGALVAARQRLDIVAACFFAILAATGGGTLRDLLIGAPVFWMHDALPLVICLIVAAVVWPMPLRWWPTAALDWFDAAGLAAYSVYGTGKALGYGIPPLPAAAMGVVTACAGGVLRDVVANVPSILLRNELYITAAMLAAGTFAGLVSLGVPTGMASCTGAAAGFALRGAAIRWKLTLPFRRE</sequence>
<evidence type="ECO:0000256" key="4">
    <source>
        <dbReference type="ARBA" id="ARBA00022692"/>
    </source>
</evidence>
<feature type="transmembrane region" description="Helical" evidence="7">
    <location>
        <begin position="44"/>
        <end position="65"/>
    </location>
</feature>
<evidence type="ECO:0000256" key="5">
    <source>
        <dbReference type="ARBA" id="ARBA00022989"/>
    </source>
</evidence>
<gene>
    <name evidence="9" type="ORF">GCM10011614_12920</name>
</gene>
<dbReference type="EMBL" id="BMZA01000003">
    <property type="protein sequence ID" value="GGY99417.1"/>
    <property type="molecule type" value="Genomic_DNA"/>
</dbReference>
<accession>A0A918PDQ0</accession>
<proteinExistence type="inferred from homology"/>
<reference evidence="9" key="2">
    <citation type="submission" date="2020-09" db="EMBL/GenBank/DDBJ databases">
        <authorList>
            <person name="Sun Q."/>
            <person name="Kim S."/>
        </authorList>
    </citation>
    <scope>NUCLEOTIDE SEQUENCE</scope>
    <source>
        <strain evidence="9">KCTC 32255</strain>
    </source>
</reference>
<comment type="subcellular location">
    <subcellularLocation>
        <location evidence="1">Cell membrane</location>
        <topology evidence="1">Multi-pass membrane protein</topology>
    </subcellularLocation>
</comment>
<dbReference type="PANTHER" id="PTHR30506:SF3">
    <property type="entry name" value="UPF0126 INNER MEMBRANE PROTEIN YADS-RELATED"/>
    <property type="match status" value="1"/>
</dbReference>
<feature type="transmembrane region" description="Helical" evidence="7">
    <location>
        <begin position="20"/>
        <end position="37"/>
    </location>
</feature>
<protein>
    <recommendedName>
        <fullName evidence="8">Glycine transporter domain-containing protein</fullName>
    </recommendedName>
</protein>
<evidence type="ECO:0000256" key="6">
    <source>
        <dbReference type="ARBA" id="ARBA00023136"/>
    </source>
</evidence>
<keyword evidence="3" id="KW-1003">Cell membrane</keyword>
<feature type="transmembrane region" description="Helical" evidence="7">
    <location>
        <begin position="71"/>
        <end position="90"/>
    </location>
</feature>
<evidence type="ECO:0000313" key="10">
    <source>
        <dbReference type="Proteomes" id="UP000648075"/>
    </source>
</evidence>
<evidence type="ECO:0000256" key="2">
    <source>
        <dbReference type="ARBA" id="ARBA00008193"/>
    </source>
</evidence>
<feature type="domain" description="Glycine transporter" evidence="8">
    <location>
        <begin position="104"/>
        <end position="175"/>
    </location>
</feature>
<keyword evidence="10" id="KW-1185">Reference proteome</keyword>
<dbReference type="AlphaFoldDB" id="A0A918PDQ0"/>
<feature type="domain" description="Glycine transporter" evidence="8">
    <location>
        <begin position="20"/>
        <end position="90"/>
    </location>
</feature>
<evidence type="ECO:0000256" key="1">
    <source>
        <dbReference type="ARBA" id="ARBA00004651"/>
    </source>
</evidence>
<keyword evidence="4 7" id="KW-0812">Transmembrane</keyword>
<dbReference type="Pfam" id="PF03458">
    <property type="entry name" value="Gly_transporter"/>
    <property type="match status" value="2"/>
</dbReference>
<dbReference type="PANTHER" id="PTHR30506">
    <property type="entry name" value="INNER MEMBRANE PROTEIN"/>
    <property type="match status" value="1"/>
</dbReference>